<keyword evidence="4" id="KW-1185">Reference proteome</keyword>
<organism evidence="3 4">
    <name type="scientific">Ascobolus immersus RN42</name>
    <dbReference type="NCBI Taxonomy" id="1160509"/>
    <lineage>
        <taxon>Eukaryota</taxon>
        <taxon>Fungi</taxon>
        <taxon>Dikarya</taxon>
        <taxon>Ascomycota</taxon>
        <taxon>Pezizomycotina</taxon>
        <taxon>Pezizomycetes</taxon>
        <taxon>Pezizales</taxon>
        <taxon>Ascobolaceae</taxon>
        <taxon>Ascobolus</taxon>
    </lineage>
</organism>
<dbReference type="AlphaFoldDB" id="A0A3N4HKM0"/>
<gene>
    <name evidence="3" type="ORF">BJ508DRAFT_68749</name>
</gene>
<sequence>MSETPKEATNPNPQAPTSSRGLEQMTTQASNISLSDPKDCGTDIDTSTPHRPATDILSRLPLEITFQVLEQLSDKEKIKATRVCKSWESIAKTWQKENCQTILKKYGPIIDSPKFGWTKFRNAVKLAHIKPSSTPSGKLTHDSSNVHFVNSKKYAAWMNGKGFVTARLRPTTSVKPGESRTENETSYKLSTLLGCSNAQIFGEILSVEDSGCVLVAVGRYLKAPKKNGPKPEHCEKAIVGLGFSVLISMKRESFGLPTETATQLTRATLPKKQFLTPILLSTTRLNRRSLVRDCSSKRPPK</sequence>
<evidence type="ECO:0000256" key="1">
    <source>
        <dbReference type="SAM" id="MobiDB-lite"/>
    </source>
</evidence>
<name>A0A3N4HKM0_ASCIM</name>
<dbReference type="Gene3D" id="1.20.1280.50">
    <property type="match status" value="1"/>
</dbReference>
<accession>A0A3N4HKM0</accession>
<proteinExistence type="predicted"/>
<protein>
    <recommendedName>
        <fullName evidence="2">F-box domain-containing protein</fullName>
    </recommendedName>
</protein>
<dbReference type="Proteomes" id="UP000275078">
    <property type="component" value="Unassembled WGS sequence"/>
</dbReference>
<feature type="region of interest" description="Disordered" evidence="1">
    <location>
        <begin position="1"/>
        <end position="39"/>
    </location>
</feature>
<evidence type="ECO:0000313" key="4">
    <source>
        <dbReference type="Proteomes" id="UP000275078"/>
    </source>
</evidence>
<dbReference type="CDD" id="cd09917">
    <property type="entry name" value="F-box_SF"/>
    <property type="match status" value="1"/>
</dbReference>
<dbReference type="Pfam" id="PF12937">
    <property type="entry name" value="F-box-like"/>
    <property type="match status" value="1"/>
</dbReference>
<evidence type="ECO:0000313" key="3">
    <source>
        <dbReference type="EMBL" id="RPA72681.1"/>
    </source>
</evidence>
<dbReference type="SMART" id="SM00256">
    <property type="entry name" value="FBOX"/>
    <property type="match status" value="1"/>
</dbReference>
<dbReference type="EMBL" id="ML119851">
    <property type="protein sequence ID" value="RPA72681.1"/>
    <property type="molecule type" value="Genomic_DNA"/>
</dbReference>
<dbReference type="InterPro" id="IPR036047">
    <property type="entry name" value="F-box-like_dom_sf"/>
</dbReference>
<reference evidence="3 4" key="1">
    <citation type="journal article" date="2018" name="Nat. Ecol. Evol.">
        <title>Pezizomycetes genomes reveal the molecular basis of ectomycorrhizal truffle lifestyle.</title>
        <authorList>
            <person name="Murat C."/>
            <person name="Payen T."/>
            <person name="Noel B."/>
            <person name="Kuo A."/>
            <person name="Morin E."/>
            <person name="Chen J."/>
            <person name="Kohler A."/>
            <person name="Krizsan K."/>
            <person name="Balestrini R."/>
            <person name="Da Silva C."/>
            <person name="Montanini B."/>
            <person name="Hainaut M."/>
            <person name="Levati E."/>
            <person name="Barry K.W."/>
            <person name="Belfiori B."/>
            <person name="Cichocki N."/>
            <person name="Clum A."/>
            <person name="Dockter R.B."/>
            <person name="Fauchery L."/>
            <person name="Guy J."/>
            <person name="Iotti M."/>
            <person name="Le Tacon F."/>
            <person name="Lindquist E.A."/>
            <person name="Lipzen A."/>
            <person name="Malagnac F."/>
            <person name="Mello A."/>
            <person name="Molinier V."/>
            <person name="Miyauchi S."/>
            <person name="Poulain J."/>
            <person name="Riccioni C."/>
            <person name="Rubini A."/>
            <person name="Sitrit Y."/>
            <person name="Splivallo R."/>
            <person name="Traeger S."/>
            <person name="Wang M."/>
            <person name="Zifcakova L."/>
            <person name="Wipf D."/>
            <person name="Zambonelli A."/>
            <person name="Paolocci F."/>
            <person name="Nowrousian M."/>
            <person name="Ottonello S."/>
            <person name="Baldrian P."/>
            <person name="Spatafora J.W."/>
            <person name="Henrissat B."/>
            <person name="Nagy L.G."/>
            <person name="Aury J.M."/>
            <person name="Wincker P."/>
            <person name="Grigoriev I.V."/>
            <person name="Bonfante P."/>
            <person name="Martin F.M."/>
        </authorList>
    </citation>
    <scope>NUCLEOTIDE SEQUENCE [LARGE SCALE GENOMIC DNA]</scope>
    <source>
        <strain evidence="3 4">RN42</strain>
    </source>
</reference>
<dbReference type="SUPFAM" id="SSF81383">
    <property type="entry name" value="F-box domain"/>
    <property type="match status" value="1"/>
</dbReference>
<feature type="domain" description="F-box" evidence="2">
    <location>
        <begin position="54"/>
        <end position="106"/>
    </location>
</feature>
<dbReference type="PROSITE" id="PS50181">
    <property type="entry name" value="FBOX"/>
    <property type="match status" value="1"/>
</dbReference>
<evidence type="ECO:0000259" key="2">
    <source>
        <dbReference type="PROSITE" id="PS50181"/>
    </source>
</evidence>
<dbReference type="InterPro" id="IPR001810">
    <property type="entry name" value="F-box_dom"/>
</dbReference>
<feature type="compositionally biased region" description="Polar residues" evidence="1">
    <location>
        <begin position="7"/>
        <end position="34"/>
    </location>
</feature>